<evidence type="ECO:0000256" key="1">
    <source>
        <dbReference type="SAM" id="SignalP"/>
    </source>
</evidence>
<evidence type="ECO:0000313" key="2">
    <source>
        <dbReference type="EMBL" id="SFU16258.1"/>
    </source>
</evidence>
<sequence length="386" mass="43603">MNIYYRIFSLAIVLLALQSCGSEPDTITTPQKLVSDGQLVSMQIDSQTSNVSDGLVPFQDENGSWLFKLNMMNNEIQLYNLDSKTLEKKMIFNVEGPEGVPNLSGIYVQNMDSIFLFGFPLANIQLTDTSGAIKASIKYDAPAGHSVPFVHNAYFTADPVWIDNQLLVKTRPEVEVSKVTTEDLADKKLTYSINLKTGETTLSKIGYPADYLSEGVKQLDFSMARAGDKLVYSFISDHKLYVSDLQGNPADTVLAKSQYLTAGFETLTDVTDRSATQRFLYASDRYERLLYDKFRGVFYRFVFPKVEVESDEDLNQLRRFPRKFAVMILDKDLNVLGEALMPENTYYPGNSFVSKEGLNISINHPDNPKNEEDLMSFEVFKLEEVE</sequence>
<dbReference type="Pfam" id="PF13970">
    <property type="entry name" value="DUF4221"/>
    <property type="match status" value="1"/>
</dbReference>
<dbReference type="OrthoDB" id="828261at2"/>
<accession>A0A1I7DX58</accession>
<keyword evidence="3" id="KW-1185">Reference proteome</keyword>
<feature type="chain" id="PRO_5011728574" description="DUF4221 domain-containing protein" evidence="1">
    <location>
        <begin position="22"/>
        <end position="386"/>
    </location>
</feature>
<dbReference type="RefSeq" id="WP_091697509.1">
    <property type="nucleotide sequence ID" value="NZ_FPBF01000008.1"/>
</dbReference>
<feature type="signal peptide" evidence="1">
    <location>
        <begin position="1"/>
        <end position="21"/>
    </location>
</feature>
<gene>
    <name evidence="2" type="ORF">SAMN04489724_4530</name>
</gene>
<evidence type="ECO:0000313" key="3">
    <source>
        <dbReference type="Proteomes" id="UP000199673"/>
    </source>
</evidence>
<protein>
    <recommendedName>
        <fullName evidence="4">DUF4221 domain-containing protein</fullName>
    </recommendedName>
</protein>
<keyword evidence="1" id="KW-0732">Signal</keyword>
<reference evidence="3" key="1">
    <citation type="submission" date="2016-10" db="EMBL/GenBank/DDBJ databases">
        <authorList>
            <person name="Varghese N."/>
            <person name="Submissions S."/>
        </authorList>
    </citation>
    <scope>NUCLEOTIDE SEQUENCE [LARGE SCALE GENOMIC DNA]</scope>
    <source>
        <strain evidence="3">DSM 23445</strain>
    </source>
</reference>
<evidence type="ECO:0008006" key="4">
    <source>
        <dbReference type="Google" id="ProtNLM"/>
    </source>
</evidence>
<dbReference type="EMBL" id="FPBF01000008">
    <property type="protein sequence ID" value="SFU16258.1"/>
    <property type="molecule type" value="Genomic_DNA"/>
</dbReference>
<dbReference type="Proteomes" id="UP000199673">
    <property type="component" value="Unassembled WGS sequence"/>
</dbReference>
<dbReference type="InterPro" id="IPR025316">
    <property type="entry name" value="DUF4221"/>
</dbReference>
<dbReference type="STRING" id="305507.SAMN04489724_4530"/>
<dbReference type="AlphaFoldDB" id="A0A1I7DX58"/>
<name>A0A1I7DX58_9BACT</name>
<organism evidence="2 3">
    <name type="scientific">Algoriphagus locisalis</name>
    <dbReference type="NCBI Taxonomy" id="305507"/>
    <lineage>
        <taxon>Bacteria</taxon>
        <taxon>Pseudomonadati</taxon>
        <taxon>Bacteroidota</taxon>
        <taxon>Cytophagia</taxon>
        <taxon>Cytophagales</taxon>
        <taxon>Cyclobacteriaceae</taxon>
        <taxon>Algoriphagus</taxon>
    </lineage>
</organism>
<dbReference type="PROSITE" id="PS51257">
    <property type="entry name" value="PROKAR_LIPOPROTEIN"/>
    <property type="match status" value="1"/>
</dbReference>
<proteinExistence type="predicted"/>